<feature type="domain" description="Mur ligase central" evidence="10">
    <location>
        <begin position="112"/>
        <end position="288"/>
    </location>
</feature>
<protein>
    <recommendedName>
        <fullName evidence="7 8">UDP-N-acetylmuramoylalanine--D-glutamate ligase</fullName>
        <ecNumber evidence="7 8">6.3.2.9</ecNumber>
    </recommendedName>
    <alternativeName>
        <fullName evidence="7">D-glutamic acid-adding enzyme</fullName>
    </alternativeName>
    <alternativeName>
        <fullName evidence="7">UDP-N-acetylmuramoyl-L-alanyl-D-glutamate synthetase</fullName>
    </alternativeName>
</protein>
<dbReference type="AlphaFoldDB" id="A0A0S7WJ36"/>
<comment type="similarity">
    <text evidence="7">Belongs to the MurCDEF family.</text>
</comment>
<comment type="subcellular location">
    <subcellularLocation>
        <location evidence="1 7 8">Cytoplasm</location>
    </subcellularLocation>
</comment>
<reference evidence="11 12" key="1">
    <citation type="journal article" date="2015" name="Microbiome">
        <title>Genomic resolution of linkages in carbon, nitrogen, and sulfur cycling among widespread estuary sediment bacteria.</title>
        <authorList>
            <person name="Baker B.J."/>
            <person name="Lazar C.S."/>
            <person name="Teske A.P."/>
            <person name="Dick G.J."/>
        </authorList>
    </citation>
    <scope>NUCLEOTIDE SEQUENCE [LARGE SCALE GENOMIC DNA]</scope>
    <source>
        <strain evidence="11">DG_26</strain>
    </source>
</reference>
<dbReference type="GO" id="GO:0009252">
    <property type="term" value="P:peptidoglycan biosynthetic process"/>
    <property type="evidence" value="ECO:0007669"/>
    <property type="project" value="UniProtKB-UniRule"/>
</dbReference>
<dbReference type="SUPFAM" id="SSF51984">
    <property type="entry name" value="MurCD N-terminal domain"/>
    <property type="match status" value="1"/>
</dbReference>
<evidence type="ECO:0000313" key="11">
    <source>
        <dbReference type="EMBL" id="KPJ50176.1"/>
    </source>
</evidence>
<dbReference type="GO" id="GO:0008764">
    <property type="term" value="F:UDP-N-acetylmuramoylalanine-D-glutamate ligase activity"/>
    <property type="evidence" value="ECO:0007669"/>
    <property type="project" value="UniProtKB-UniRule"/>
</dbReference>
<comment type="caution">
    <text evidence="11">The sequence shown here is derived from an EMBL/GenBank/DDBJ whole genome shotgun (WGS) entry which is preliminary data.</text>
</comment>
<dbReference type="Gene3D" id="3.40.50.720">
    <property type="entry name" value="NAD(P)-binding Rossmann-like Domain"/>
    <property type="match status" value="1"/>
</dbReference>
<dbReference type="PATRIC" id="fig|1703771.3.peg.1042"/>
<dbReference type="InterPro" id="IPR036615">
    <property type="entry name" value="Mur_ligase_C_dom_sf"/>
</dbReference>
<dbReference type="GO" id="GO:0071555">
    <property type="term" value="P:cell wall organization"/>
    <property type="evidence" value="ECO:0007669"/>
    <property type="project" value="UniProtKB-KW"/>
</dbReference>
<dbReference type="PANTHER" id="PTHR43692:SF1">
    <property type="entry name" value="UDP-N-ACETYLMURAMOYLALANINE--D-GLUTAMATE LIGASE"/>
    <property type="match status" value="1"/>
</dbReference>
<proteinExistence type="inferred from homology"/>
<evidence type="ECO:0000256" key="2">
    <source>
        <dbReference type="ARBA" id="ARBA00004752"/>
    </source>
</evidence>
<dbReference type="Pfam" id="PF08245">
    <property type="entry name" value="Mur_ligase_M"/>
    <property type="match status" value="1"/>
</dbReference>
<dbReference type="Pfam" id="PF21799">
    <property type="entry name" value="MurD-like_N"/>
    <property type="match status" value="1"/>
</dbReference>
<dbReference type="InterPro" id="IPR005762">
    <property type="entry name" value="MurD"/>
</dbReference>
<dbReference type="UniPathway" id="UPA00219"/>
<comment type="function">
    <text evidence="7 8">Cell wall formation. Catalyzes the addition of glutamate to the nucleotide precursor UDP-N-acetylmuramoyl-L-alanine (UMA).</text>
</comment>
<keyword evidence="4 7" id="KW-0436">Ligase</keyword>
<dbReference type="Gene3D" id="3.90.190.20">
    <property type="entry name" value="Mur ligase, C-terminal domain"/>
    <property type="match status" value="1"/>
</dbReference>
<evidence type="ECO:0000256" key="3">
    <source>
        <dbReference type="ARBA" id="ARBA00022490"/>
    </source>
</evidence>
<comment type="pathway">
    <text evidence="2 7 8">Cell wall biogenesis; peptidoglycan biosynthesis.</text>
</comment>
<comment type="catalytic activity">
    <reaction evidence="7 8">
        <text>UDP-N-acetyl-alpha-D-muramoyl-L-alanine + D-glutamate + ATP = UDP-N-acetyl-alpha-D-muramoyl-L-alanyl-D-glutamate + ADP + phosphate + H(+)</text>
        <dbReference type="Rhea" id="RHEA:16429"/>
        <dbReference type="ChEBI" id="CHEBI:15378"/>
        <dbReference type="ChEBI" id="CHEBI:29986"/>
        <dbReference type="ChEBI" id="CHEBI:30616"/>
        <dbReference type="ChEBI" id="CHEBI:43474"/>
        <dbReference type="ChEBI" id="CHEBI:83898"/>
        <dbReference type="ChEBI" id="CHEBI:83900"/>
        <dbReference type="ChEBI" id="CHEBI:456216"/>
        <dbReference type="EC" id="6.3.2.9"/>
    </reaction>
</comment>
<dbReference type="Pfam" id="PF02875">
    <property type="entry name" value="Mur_ligase_C"/>
    <property type="match status" value="1"/>
</dbReference>
<dbReference type="Proteomes" id="UP000051124">
    <property type="component" value="Unassembled WGS sequence"/>
</dbReference>
<keyword evidence="6 7" id="KW-0067">ATP-binding</keyword>
<dbReference type="NCBIfam" id="TIGR01087">
    <property type="entry name" value="murD"/>
    <property type="match status" value="1"/>
</dbReference>
<evidence type="ECO:0000256" key="1">
    <source>
        <dbReference type="ARBA" id="ARBA00004496"/>
    </source>
</evidence>
<sequence>MTDVYRNRKVGVIGLGRSGLAACRLARKAGAEVFATEMKGDVGDLEELRSLGVVVELGGHSDKVFDSDLAVLSPGIALDTEIVKKARNAGIFLLPELEFAWSLLPTKQFIAVTGTNGKSTTCALIGDILRISGRDVLVGGNIGVPLSSLVPEASADTFIVSEVSTFQLEHIAHFRPWISVLTNITQDHLDRHTDLSTYVALKKRIFENQREDDFSVINLLDPISMEVSADIRAKRYFFANQPEAVRGTFIHDGAVVFRDGQDTELLDLDSIPISKVVSVENVLAATLVASLCGCAPSACAKGVRQFKGLPHRLEEVASRNGVIWINNSMCTNPVAAQTSIMSLQTPVVLIAGGKDKGLDPTPLIDVIVKRVKFTILMGDVSEALGRSLSQRGYGSHTQVDTMDEAVRLAHSVAKEGDSVLLSPGYSSLDMYINFEERGEDFKQSVHRLYGRHDERR</sequence>
<evidence type="ECO:0000259" key="10">
    <source>
        <dbReference type="Pfam" id="PF08245"/>
    </source>
</evidence>
<evidence type="ECO:0000256" key="4">
    <source>
        <dbReference type="ARBA" id="ARBA00022598"/>
    </source>
</evidence>
<dbReference type="EC" id="6.3.2.9" evidence="7 8"/>
<keyword evidence="7 8" id="KW-0132">Cell division</keyword>
<dbReference type="GO" id="GO:0005524">
    <property type="term" value="F:ATP binding"/>
    <property type="evidence" value="ECO:0007669"/>
    <property type="project" value="UniProtKB-UniRule"/>
</dbReference>
<dbReference type="GO" id="GO:0008360">
    <property type="term" value="P:regulation of cell shape"/>
    <property type="evidence" value="ECO:0007669"/>
    <property type="project" value="UniProtKB-KW"/>
</dbReference>
<dbReference type="SUPFAM" id="SSF53244">
    <property type="entry name" value="MurD-like peptide ligases, peptide-binding domain"/>
    <property type="match status" value="1"/>
</dbReference>
<keyword evidence="7 8" id="KW-0961">Cell wall biogenesis/degradation</keyword>
<keyword evidence="7 8" id="KW-0133">Cell shape</keyword>
<dbReference type="GO" id="GO:0005737">
    <property type="term" value="C:cytoplasm"/>
    <property type="evidence" value="ECO:0007669"/>
    <property type="project" value="UniProtKB-SubCell"/>
</dbReference>
<dbReference type="HAMAP" id="MF_00639">
    <property type="entry name" value="MurD"/>
    <property type="match status" value="1"/>
</dbReference>
<evidence type="ECO:0000256" key="6">
    <source>
        <dbReference type="ARBA" id="ARBA00022840"/>
    </source>
</evidence>
<evidence type="ECO:0000259" key="9">
    <source>
        <dbReference type="Pfam" id="PF02875"/>
    </source>
</evidence>
<dbReference type="GO" id="GO:0051301">
    <property type="term" value="P:cell division"/>
    <property type="evidence" value="ECO:0007669"/>
    <property type="project" value="UniProtKB-KW"/>
</dbReference>
<keyword evidence="7 8" id="KW-0131">Cell cycle</keyword>
<dbReference type="EMBL" id="LIZT01000029">
    <property type="protein sequence ID" value="KPJ50176.1"/>
    <property type="molecule type" value="Genomic_DNA"/>
</dbReference>
<evidence type="ECO:0000313" key="12">
    <source>
        <dbReference type="Proteomes" id="UP000051124"/>
    </source>
</evidence>
<dbReference type="InterPro" id="IPR013221">
    <property type="entry name" value="Mur_ligase_cen"/>
</dbReference>
<feature type="domain" description="Mur ligase C-terminal" evidence="9">
    <location>
        <begin position="311"/>
        <end position="423"/>
    </location>
</feature>
<keyword evidence="7 8" id="KW-0573">Peptidoglycan synthesis</keyword>
<feature type="binding site" evidence="7">
    <location>
        <begin position="114"/>
        <end position="120"/>
    </location>
    <ligand>
        <name>ATP</name>
        <dbReference type="ChEBI" id="CHEBI:30616"/>
    </ligand>
</feature>
<dbReference type="PANTHER" id="PTHR43692">
    <property type="entry name" value="UDP-N-ACETYLMURAMOYLALANINE--D-GLUTAMATE LIGASE"/>
    <property type="match status" value="1"/>
</dbReference>
<dbReference type="InterPro" id="IPR036565">
    <property type="entry name" value="Mur-like_cat_sf"/>
</dbReference>
<dbReference type="InterPro" id="IPR004101">
    <property type="entry name" value="Mur_ligase_C"/>
</dbReference>
<accession>A0A0S7WJ36</accession>
<name>A0A0S7WJ36_UNCT6</name>
<gene>
    <name evidence="7" type="primary">murD</name>
    <name evidence="11" type="ORF">AMJ40_03610</name>
</gene>
<dbReference type="Gene3D" id="3.40.1190.10">
    <property type="entry name" value="Mur-like, catalytic domain"/>
    <property type="match status" value="1"/>
</dbReference>
<evidence type="ECO:0000256" key="7">
    <source>
        <dbReference type="HAMAP-Rule" id="MF_00639"/>
    </source>
</evidence>
<organism evidence="11 12">
    <name type="scientific">candidate division TA06 bacterium DG_26</name>
    <dbReference type="NCBI Taxonomy" id="1703771"/>
    <lineage>
        <taxon>Bacteria</taxon>
        <taxon>Bacteria division TA06</taxon>
    </lineage>
</organism>
<dbReference type="SUPFAM" id="SSF53623">
    <property type="entry name" value="MurD-like peptide ligases, catalytic domain"/>
    <property type="match status" value="1"/>
</dbReference>
<evidence type="ECO:0000256" key="5">
    <source>
        <dbReference type="ARBA" id="ARBA00022741"/>
    </source>
</evidence>
<keyword evidence="3 7" id="KW-0963">Cytoplasm</keyword>
<evidence type="ECO:0000256" key="8">
    <source>
        <dbReference type="RuleBase" id="RU003664"/>
    </source>
</evidence>
<keyword evidence="5 7" id="KW-0547">Nucleotide-binding</keyword>